<evidence type="ECO:0000256" key="3">
    <source>
        <dbReference type="ARBA" id="ARBA00022679"/>
    </source>
</evidence>
<evidence type="ECO:0000256" key="8">
    <source>
        <dbReference type="SAM" id="Phobius"/>
    </source>
</evidence>
<dbReference type="EC" id="2.7.13.3" evidence="2"/>
<dbReference type="Proteomes" id="UP000051861">
    <property type="component" value="Unassembled WGS sequence"/>
</dbReference>
<keyword evidence="5 10" id="KW-0418">Kinase</keyword>
<evidence type="ECO:0000256" key="2">
    <source>
        <dbReference type="ARBA" id="ARBA00012438"/>
    </source>
</evidence>
<dbReference type="InterPro" id="IPR004358">
    <property type="entry name" value="Sig_transdc_His_kin-like_C"/>
</dbReference>
<name>A0A0S7XYC5_UNCSA</name>
<organism evidence="10 11">
    <name type="scientific">candidate division WOR-1 bacterium DG_54_3</name>
    <dbReference type="NCBI Taxonomy" id="1703775"/>
    <lineage>
        <taxon>Bacteria</taxon>
        <taxon>Bacillati</taxon>
        <taxon>Saganbacteria</taxon>
    </lineage>
</organism>
<feature type="transmembrane region" description="Helical" evidence="8">
    <location>
        <begin position="12"/>
        <end position="29"/>
    </location>
</feature>
<dbReference type="PROSITE" id="PS50109">
    <property type="entry name" value="HIS_KIN"/>
    <property type="match status" value="1"/>
</dbReference>
<keyword evidence="7" id="KW-0902">Two-component regulatory system</keyword>
<sequence>MVYKSFRINCIFRVLLLSASISLFFFLLFRTSLYTAIFIVGAAVFYQVYSLIHYVEKTNRDLARFFQSIKYADFSVSFKEKGLGSSFNALKTAFTEVVNAFRKARSEKEEHYRYLQTIVQHVGIGLIAFQPDGEVELINTAAKRLLKISHLKNIKNLESFSPLLVETLLRLKPKESSLVRVEDNNEVLHLALYATEFKLGGQKYSLVSIQNIHSELEEREMDAWQKLIRVLTHEIMNSITPIASLASTMNELVKESYKDMSKEGESDTEALDDIHQALKTIQKRSQGLLHFVDAYRNLTLIPKPNFQIFQVKELFARVEKLMQADFENNAVELNVCIEPQSLELTADPELVEQVLINLLLNALQAVDKKKNAQIDLDSRLEGRGKLIIQVTDNGSGIEKENIEKIFIPFFSTKEGGSGIGLSLSRQIMRLHKGTISVHSEPNVQTVVTLLF</sequence>
<keyword evidence="8" id="KW-0812">Transmembrane</keyword>
<dbReference type="InterPro" id="IPR036890">
    <property type="entry name" value="HATPase_C_sf"/>
</dbReference>
<evidence type="ECO:0000313" key="11">
    <source>
        <dbReference type="Proteomes" id="UP000051861"/>
    </source>
</evidence>
<keyword evidence="4" id="KW-0547">Nucleotide-binding</keyword>
<accession>A0A0S7XYC5</accession>
<evidence type="ECO:0000256" key="5">
    <source>
        <dbReference type="ARBA" id="ARBA00022777"/>
    </source>
</evidence>
<evidence type="ECO:0000256" key="6">
    <source>
        <dbReference type="ARBA" id="ARBA00022840"/>
    </source>
</evidence>
<dbReference type="Gene3D" id="3.30.565.10">
    <property type="entry name" value="Histidine kinase-like ATPase, C-terminal domain"/>
    <property type="match status" value="1"/>
</dbReference>
<keyword evidence="8" id="KW-0472">Membrane</keyword>
<keyword evidence="3" id="KW-0808">Transferase</keyword>
<dbReference type="PRINTS" id="PR00344">
    <property type="entry name" value="BCTRLSENSOR"/>
</dbReference>
<protein>
    <recommendedName>
        <fullName evidence="2">histidine kinase</fullName>
        <ecNumber evidence="2">2.7.13.3</ecNumber>
    </recommendedName>
</protein>
<evidence type="ECO:0000256" key="1">
    <source>
        <dbReference type="ARBA" id="ARBA00000085"/>
    </source>
</evidence>
<comment type="caution">
    <text evidence="10">The sequence shown here is derived from an EMBL/GenBank/DDBJ whole genome shotgun (WGS) entry which is preliminary data.</text>
</comment>
<feature type="transmembrane region" description="Helical" evidence="8">
    <location>
        <begin position="35"/>
        <end position="55"/>
    </location>
</feature>
<dbReference type="InterPro" id="IPR003594">
    <property type="entry name" value="HATPase_dom"/>
</dbReference>
<dbReference type="GO" id="GO:0004673">
    <property type="term" value="F:protein histidine kinase activity"/>
    <property type="evidence" value="ECO:0007669"/>
    <property type="project" value="UniProtKB-EC"/>
</dbReference>
<dbReference type="EMBL" id="LIZX01000063">
    <property type="protein sequence ID" value="KPJ67348.1"/>
    <property type="molecule type" value="Genomic_DNA"/>
</dbReference>
<dbReference type="AlphaFoldDB" id="A0A0S7XYC5"/>
<dbReference type="Pfam" id="PF02518">
    <property type="entry name" value="HATPase_c"/>
    <property type="match status" value="1"/>
</dbReference>
<evidence type="ECO:0000259" key="9">
    <source>
        <dbReference type="PROSITE" id="PS50109"/>
    </source>
</evidence>
<keyword evidence="8" id="KW-1133">Transmembrane helix</keyword>
<dbReference type="PANTHER" id="PTHR43065">
    <property type="entry name" value="SENSOR HISTIDINE KINASE"/>
    <property type="match status" value="1"/>
</dbReference>
<dbReference type="SMART" id="SM00387">
    <property type="entry name" value="HATPase_c"/>
    <property type="match status" value="1"/>
</dbReference>
<comment type="catalytic activity">
    <reaction evidence="1">
        <text>ATP + protein L-histidine = ADP + protein N-phospho-L-histidine.</text>
        <dbReference type="EC" id="2.7.13.3"/>
    </reaction>
</comment>
<dbReference type="SUPFAM" id="SSF55874">
    <property type="entry name" value="ATPase domain of HSP90 chaperone/DNA topoisomerase II/histidine kinase"/>
    <property type="match status" value="1"/>
</dbReference>
<dbReference type="InterPro" id="IPR005467">
    <property type="entry name" value="His_kinase_dom"/>
</dbReference>
<dbReference type="GO" id="GO:0005524">
    <property type="term" value="F:ATP binding"/>
    <property type="evidence" value="ECO:0007669"/>
    <property type="project" value="UniProtKB-KW"/>
</dbReference>
<proteinExistence type="predicted"/>
<dbReference type="GO" id="GO:0000160">
    <property type="term" value="P:phosphorelay signal transduction system"/>
    <property type="evidence" value="ECO:0007669"/>
    <property type="project" value="UniProtKB-KW"/>
</dbReference>
<keyword evidence="6" id="KW-0067">ATP-binding</keyword>
<evidence type="ECO:0000256" key="7">
    <source>
        <dbReference type="ARBA" id="ARBA00023012"/>
    </source>
</evidence>
<dbReference type="PANTHER" id="PTHR43065:SF46">
    <property type="entry name" value="C4-DICARBOXYLATE TRANSPORT SENSOR PROTEIN DCTB"/>
    <property type="match status" value="1"/>
</dbReference>
<gene>
    <name evidence="10" type="ORF">AMJ44_07310</name>
</gene>
<evidence type="ECO:0000256" key="4">
    <source>
        <dbReference type="ARBA" id="ARBA00022741"/>
    </source>
</evidence>
<reference evidence="10 11" key="1">
    <citation type="journal article" date="2015" name="Microbiome">
        <title>Genomic resolution of linkages in carbon, nitrogen, and sulfur cycling among widespread estuary sediment bacteria.</title>
        <authorList>
            <person name="Baker B.J."/>
            <person name="Lazar C.S."/>
            <person name="Teske A.P."/>
            <person name="Dick G.J."/>
        </authorList>
    </citation>
    <scope>NUCLEOTIDE SEQUENCE [LARGE SCALE GENOMIC DNA]</scope>
    <source>
        <strain evidence="10">DG_54_3</strain>
    </source>
</reference>
<dbReference type="Gene3D" id="3.30.450.20">
    <property type="entry name" value="PAS domain"/>
    <property type="match status" value="1"/>
</dbReference>
<evidence type="ECO:0000313" key="10">
    <source>
        <dbReference type="EMBL" id="KPJ67348.1"/>
    </source>
</evidence>
<feature type="domain" description="Histidine kinase" evidence="9">
    <location>
        <begin position="230"/>
        <end position="451"/>
    </location>
</feature>